<dbReference type="InterPro" id="IPR038050">
    <property type="entry name" value="Neuro_actylchol_rec"/>
</dbReference>
<evidence type="ECO:0000256" key="7">
    <source>
        <dbReference type="ARBA" id="ARBA00022989"/>
    </source>
</evidence>
<dbReference type="Gene3D" id="2.70.170.10">
    <property type="entry name" value="Neurotransmitter-gated ion-channel ligand-binding domain"/>
    <property type="match status" value="1"/>
</dbReference>
<keyword evidence="14" id="KW-1185">Reference proteome</keyword>
<evidence type="ECO:0000256" key="9">
    <source>
        <dbReference type="ARBA" id="ARBA00023136"/>
    </source>
</evidence>
<dbReference type="SUPFAM" id="SSF63712">
    <property type="entry name" value="Nicotinic receptor ligand binding domain-like"/>
    <property type="match status" value="1"/>
</dbReference>
<gene>
    <name evidence="15" type="primary">LOC111088872</name>
</gene>
<keyword evidence="7 11" id="KW-1133">Transmembrane helix</keyword>
<evidence type="ECO:0000256" key="3">
    <source>
        <dbReference type="ARBA" id="ARBA00022448"/>
    </source>
</evidence>
<feature type="domain" description="Neurotransmitter-gated ion-channel transmembrane" evidence="13">
    <location>
        <begin position="220"/>
        <end position="304"/>
    </location>
</feature>
<keyword evidence="6" id="KW-0732">Signal</keyword>
<dbReference type="InterPro" id="IPR006028">
    <property type="entry name" value="GABAA/Glycine_rcpt"/>
</dbReference>
<reference evidence="15" key="1">
    <citation type="submission" date="2025-08" db="UniProtKB">
        <authorList>
            <consortium name="RefSeq"/>
        </authorList>
    </citation>
    <scope>IDENTIFICATION</scope>
    <source>
        <tissue evidence="15">Muscle</tissue>
    </source>
</reference>
<feature type="transmembrane region" description="Helical" evidence="11">
    <location>
        <begin position="245"/>
        <end position="262"/>
    </location>
</feature>
<keyword evidence="5 11" id="KW-0812">Transmembrane</keyword>
<evidence type="ECO:0000256" key="1">
    <source>
        <dbReference type="ARBA" id="ARBA00004141"/>
    </source>
</evidence>
<organism evidence="14 15">
    <name type="scientific">Limulus polyphemus</name>
    <name type="common">Atlantic horseshoe crab</name>
    <dbReference type="NCBI Taxonomy" id="6850"/>
    <lineage>
        <taxon>Eukaryota</taxon>
        <taxon>Metazoa</taxon>
        <taxon>Ecdysozoa</taxon>
        <taxon>Arthropoda</taxon>
        <taxon>Chelicerata</taxon>
        <taxon>Merostomata</taxon>
        <taxon>Xiphosura</taxon>
        <taxon>Limulidae</taxon>
        <taxon>Limulus</taxon>
    </lineage>
</organism>
<feature type="transmembrane region" description="Helical" evidence="11">
    <location>
        <begin position="219"/>
        <end position="238"/>
    </location>
</feature>
<dbReference type="Proteomes" id="UP000694941">
    <property type="component" value="Unplaced"/>
</dbReference>
<dbReference type="InterPro" id="IPR018000">
    <property type="entry name" value="Neurotransmitter_ion_chnl_CS"/>
</dbReference>
<evidence type="ECO:0000256" key="4">
    <source>
        <dbReference type="ARBA" id="ARBA00022475"/>
    </source>
</evidence>
<keyword evidence="10" id="KW-0407">Ion channel</keyword>
<keyword evidence="8" id="KW-0406">Ion transport</keyword>
<evidence type="ECO:0000256" key="10">
    <source>
        <dbReference type="ARBA" id="ARBA00023303"/>
    </source>
</evidence>
<evidence type="ECO:0000256" key="5">
    <source>
        <dbReference type="ARBA" id="ARBA00022692"/>
    </source>
</evidence>
<keyword evidence="9 11" id="KW-0472">Membrane</keyword>
<dbReference type="InterPro" id="IPR006201">
    <property type="entry name" value="Neur_channel"/>
</dbReference>
<dbReference type="Gene3D" id="1.20.58.390">
    <property type="entry name" value="Neurotransmitter-gated ion-channel transmembrane domain"/>
    <property type="match status" value="1"/>
</dbReference>
<dbReference type="InterPro" id="IPR036734">
    <property type="entry name" value="Neur_chan_lig-bd_sf"/>
</dbReference>
<evidence type="ECO:0000259" key="12">
    <source>
        <dbReference type="Pfam" id="PF02931"/>
    </source>
</evidence>
<evidence type="ECO:0000313" key="15">
    <source>
        <dbReference type="RefSeq" id="XP_022255759.1"/>
    </source>
</evidence>
<dbReference type="GeneID" id="111088872"/>
<evidence type="ECO:0000256" key="2">
    <source>
        <dbReference type="ARBA" id="ARBA00004236"/>
    </source>
</evidence>
<dbReference type="PANTHER" id="PTHR18945">
    <property type="entry name" value="NEUROTRANSMITTER GATED ION CHANNEL"/>
    <property type="match status" value="1"/>
</dbReference>
<feature type="domain" description="Neurotransmitter-gated ion-channel ligand-binding" evidence="12">
    <location>
        <begin position="51"/>
        <end position="213"/>
    </location>
</feature>
<comment type="subcellular location">
    <subcellularLocation>
        <location evidence="2">Cell membrane</location>
    </subcellularLocation>
    <subcellularLocation>
        <location evidence="1">Membrane</location>
        <topology evidence="1">Multi-pass membrane protein</topology>
    </subcellularLocation>
</comment>
<dbReference type="InterPro" id="IPR006029">
    <property type="entry name" value="Neurotrans-gated_channel_TM"/>
</dbReference>
<proteinExistence type="predicted"/>
<dbReference type="RefSeq" id="XP_022255759.1">
    <property type="nucleotide sequence ID" value="XM_022400051.1"/>
</dbReference>
<dbReference type="SUPFAM" id="SSF90112">
    <property type="entry name" value="Neurotransmitter-gated ion-channel transmembrane pore"/>
    <property type="match status" value="1"/>
</dbReference>
<keyword evidence="3" id="KW-0813">Transport</keyword>
<name>A0ABM1TIQ3_LIMPO</name>
<evidence type="ECO:0000313" key="14">
    <source>
        <dbReference type="Proteomes" id="UP000694941"/>
    </source>
</evidence>
<dbReference type="CDD" id="cd19049">
    <property type="entry name" value="LGIC_TM_anion"/>
    <property type="match status" value="1"/>
</dbReference>
<dbReference type="InterPro" id="IPR036719">
    <property type="entry name" value="Neuro-gated_channel_TM_sf"/>
</dbReference>
<keyword evidence="4" id="KW-1003">Cell membrane</keyword>
<dbReference type="PROSITE" id="PS00236">
    <property type="entry name" value="NEUROTR_ION_CHANNEL"/>
    <property type="match status" value="1"/>
</dbReference>
<dbReference type="InterPro" id="IPR006202">
    <property type="entry name" value="Neur_chan_lig-bd"/>
</dbReference>
<protein>
    <submittedName>
        <fullName evidence="15">Glycine receptor subunit alpha-2-like isoform X2</fullName>
    </submittedName>
</protein>
<evidence type="ECO:0000256" key="6">
    <source>
        <dbReference type="ARBA" id="ARBA00022729"/>
    </source>
</evidence>
<dbReference type="Pfam" id="PF02932">
    <property type="entry name" value="Neur_chan_memb"/>
    <property type="match status" value="1"/>
</dbReference>
<sequence>MKNLFYRRLVEYIFRMGLFLSCCTNNCSAKTEVLSAGCADTKSQVLNGLLPISDSNPIRIKTQFYVEDVNSINALDMDFRLDYFLWHSWNVSEKYCDQYRSLLCNLGLCTTLKNSPIVVSKNHLDNFWIPDTYATNAKSVYTPSYASSTKVLRITLRDSGTCEMEYTIRLAAVVACQMEFKQYPVDVQTCPFTMRSLKYSTVSVEFRFERQIAHHLMQVFAPSALIVTLSWLSFWMGLDAIPGRVTLCVTSLLALFTQFSGIRGDLPPASYINGTDIWMATCMLFVFATLMEFVVVKFLDKRKQLYFRSQIKNSFSSSESGFGSTVSLQLPQASDDKIILPKEVAPRFAWNVASQHDSHQWFKPPSWSVDWVVTIDYSCRLLFPASFLVFNTVYWPVLLNRHL</sequence>
<feature type="transmembrane region" description="Helical" evidence="11">
    <location>
        <begin position="277"/>
        <end position="299"/>
    </location>
</feature>
<evidence type="ECO:0000256" key="8">
    <source>
        <dbReference type="ARBA" id="ARBA00023065"/>
    </source>
</evidence>
<accession>A0ABM1TIQ3</accession>
<dbReference type="Pfam" id="PF02931">
    <property type="entry name" value="Neur_chan_LBD"/>
    <property type="match status" value="1"/>
</dbReference>
<evidence type="ECO:0000256" key="11">
    <source>
        <dbReference type="SAM" id="Phobius"/>
    </source>
</evidence>
<evidence type="ECO:0000259" key="13">
    <source>
        <dbReference type="Pfam" id="PF02932"/>
    </source>
</evidence>
<dbReference type="PRINTS" id="PR00253">
    <property type="entry name" value="GABAARECEPTR"/>
</dbReference>